<dbReference type="GO" id="GO:0016485">
    <property type="term" value="P:protein processing"/>
    <property type="evidence" value="ECO:0007669"/>
    <property type="project" value="UniProtKB-ARBA"/>
</dbReference>
<keyword evidence="6" id="KW-1015">Disulfide bond</keyword>
<reference evidence="11 12" key="3">
    <citation type="journal article" date="2010" name="Nucleic Acids Res.">
        <title>BeetleBase in 2010: revisions to provide comprehensive genomic information for Tribolium castaneum.</title>
        <authorList>
            <person name="Kim H.S."/>
            <person name="Murphy T."/>
            <person name="Xia J."/>
            <person name="Caragea D."/>
            <person name="Park Y."/>
            <person name="Beeman R.W."/>
            <person name="Lorenzen M.D."/>
            <person name="Butcher S."/>
            <person name="Manak J.R."/>
            <person name="Brown S.J."/>
        </authorList>
    </citation>
    <scope>GENOME REANNOTATION</scope>
    <source>
        <strain evidence="11 12">Georgia GA2</strain>
    </source>
</reference>
<dbReference type="HOGENOM" id="CLU_006842_7_4_1"/>
<dbReference type="eggNOG" id="KOG3627">
    <property type="taxonomic scope" value="Eukaryota"/>
</dbReference>
<keyword evidence="12" id="KW-1185">Reference proteome</keyword>
<reference evidence="11" key="4">
    <citation type="submission" date="2014-11" db="EMBL/GenBank/DDBJ databases">
        <title>Tools and pipelines for BioNano data: molecule assembly pipeline and FASTA super scaffolding tool.</title>
        <authorList>
            <person name="Shelton J.M."/>
            <person name="Herndon N."/>
            <person name="Coleman C."/>
            <person name="Lu N."/>
            <person name="Brown S.J."/>
        </authorList>
    </citation>
    <scope>NUCLEOTIDE SEQUENCE</scope>
    <source>
        <strain evidence="11">Georgia GA2</strain>
    </source>
</reference>
<dbReference type="InterPro" id="IPR033116">
    <property type="entry name" value="TRYPSIN_SER"/>
</dbReference>
<keyword evidence="3 7" id="KW-0645">Protease</keyword>
<comment type="subcellular location">
    <subcellularLocation>
        <location evidence="1">Secreted</location>
    </subcellularLocation>
</comment>
<evidence type="ECO:0000313" key="12">
    <source>
        <dbReference type="Proteomes" id="UP000007266"/>
    </source>
</evidence>
<dbReference type="InterPro" id="IPR043504">
    <property type="entry name" value="Peptidase_S1_PA_chymotrypsin"/>
</dbReference>
<dbReference type="InterPro" id="IPR009003">
    <property type="entry name" value="Peptidase_S1_PA"/>
</dbReference>
<reference evidence="10" key="2">
    <citation type="submission" date="2009-09" db="EMBL/GenBank/DDBJ databases">
        <title>Molecular analyses of chymotrypsin-like proteinases from Tribolium castaneum involved in digestion and molting.</title>
        <authorList>
            <person name="Broehan G."/>
            <person name="Beeman R.W."/>
            <person name="Kramer K.J."/>
            <person name="Muthukrishnan S."/>
            <person name="Merzendorfer H."/>
        </authorList>
    </citation>
    <scope>NUCLEOTIDE SEQUENCE</scope>
</reference>
<evidence type="ECO:0000313" key="11">
    <source>
        <dbReference type="EMBL" id="EFA04659.1"/>
    </source>
</evidence>
<dbReference type="CDD" id="cd00190">
    <property type="entry name" value="Tryp_SPc"/>
    <property type="match status" value="1"/>
</dbReference>
<dbReference type="PANTHER" id="PTHR24252:SF7">
    <property type="entry name" value="HYALIN"/>
    <property type="match status" value="1"/>
</dbReference>
<dbReference type="Pfam" id="PF00089">
    <property type="entry name" value="Trypsin"/>
    <property type="match status" value="1"/>
</dbReference>
<keyword evidence="5 7" id="KW-0720">Serine protease</keyword>
<gene>
    <name evidence="10" type="primary">ctlp-5B</name>
    <name evidence="11" type="synonym">AUGUSTUS-3.0.2_14083</name>
    <name evidence="11" type="ORF">TcasGA2_TC014083</name>
</gene>
<accession>D0R8Q9</accession>
<dbReference type="PRINTS" id="PR00722">
    <property type="entry name" value="CHYMOTRYPSIN"/>
</dbReference>
<dbReference type="InterPro" id="IPR018114">
    <property type="entry name" value="TRYPSIN_HIS"/>
</dbReference>
<keyword evidence="8" id="KW-0732">Signal</keyword>
<reference evidence="11 12" key="1">
    <citation type="journal article" date="2008" name="Nature">
        <title>The genome of the model beetle and pest Tribolium castaneum.</title>
        <authorList>
            <consortium name="Tribolium Genome Sequencing Consortium"/>
            <person name="Richards S."/>
            <person name="Gibbs R.A."/>
            <person name="Weinstock G.M."/>
            <person name="Brown S.J."/>
            <person name="Denell R."/>
            <person name="Beeman R.W."/>
            <person name="Gibbs R."/>
            <person name="Beeman R.W."/>
            <person name="Brown S.J."/>
            <person name="Bucher G."/>
            <person name="Friedrich M."/>
            <person name="Grimmelikhuijzen C.J."/>
            <person name="Klingler M."/>
            <person name="Lorenzen M."/>
            <person name="Richards S."/>
            <person name="Roth S."/>
            <person name="Schroder R."/>
            <person name="Tautz D."/>
            <person name="Zdobnov E.M."/>
            <person name="Muzny D."/>
            <person name="Gibbs R.A."/>
            <person name="Weinstock G.M."/>
            <person name="Attaway T."/>
            <person name="Bell S."/>
            <person name="Buhay C.J."/>
            <person name="Chandrabose M.N."/>
            <person name="Chavez D."/>
            <person name="Clerk-Blankenburg K.P."/>
            <person name="Cree A."/>
            <person name="Dao M."/>
            <person name="Davis C."/>
            <person name="Chacko J."/>
            <person name="Dinh H."/>
            <person name="Dugan-Rocha S."/>
            <person name="Fowler G."/>
            <person name="Garner T.T."/>
            <person name="Garnes J."/>
            <person name="Gnirke A."/>
            <person name="Hawes A."/>
            <person name="Hernandez J."/>
            <person name="Hines S."/>
            <person name="Holder M."/>
            <person name="Hume J."/>
            <person name="Jhangiani S.N."/>
            <person name="Joshi V."/>
            <person name="Khan Z.M."/>
            <person name="Jackson L."/>
            <person name="Kovar C."/>
            <person name="Kowis A."/>
            <person name="Lee S."/>
            <person name="Lewis L.R."/>
            <person name="Margolis J."/>
            <person name="Morgan M."/>
            <person name="Nazareth L.V."/>
            <person name="Nguyen N."/>
            <person name="Okwuonu G."/>
            <person name="Parker D."/>
            <person name="Richards S."/>
            <person name="Ruiz S.J."/>
            <person name="Santibanez J."/>
            <person name="Savard J."/>
            <person name="Scherer S.E."/>
            <person name="Schneider B."/>
            <person name="Sodergren E."/>
            <person name="Tautz D."/>
            <person name="Vattahil S."/>
            <person name="Villasana D."/>
            <person name="White C.S."/>
            <person name="Wright R."/>
            <person name="Park Y."/>
            <person name="Beeman R.W."/>
            <person name="Lord J."/>
            <person name="Oppert B."/>
            <person name="Lorenzen M."/>
            <person name="Brown S."/>
            <person name="Wang L."/>
            <person name="Savard J."/>
            <person name="Tautz D."/>
            <person name="Richards S."/>
            <person name="Weinstock G."/>
            <person name="Gibbs R.A."/>
            <person name="Liu Y."/>
            <person name="Worley K."/>
            <person name="Weinstock G."/>
            <person name="Elsik C.G."/>
            <person name="Reese J.T."/>
            <person name="Elhaik E."/>
            <person name="Landan G."/>
            <person name="Graur D."/>
            <person name="Arensburger P."/>
            <person name="Atkinson P."/>
            <person name="Beeman R.W."/>
            <person name="Beidler J."/>
            <person name="Brown S.J."/>
            <person name="Demuth J.P."/>
            <person name="Drury D.W."/>
            <person name="Du Y.Z."/>
            <person name="Fujiwara H."/>
            <person name="Lorenzen M."/>
            <person name="Maselli V."/>
            <person name="Osanai M."/>
            <person name="Park Y."/>
            <person name="Robertson H.M."/>
            <person name="Tu Z."/>
            <person name="Wang J.J."/>
            <person name="Wang S."/>
            <person name="Richards S."/>
            <person name="Song H."/>
            <person name="Zhang L."/>
            <person name="Sodergren E."/>
            <person name="Werner D."/>
            <person name="Stanke M."/>
            <person name="Morgenstern B."/>
            <person name="Solovyev V."/>
            <person name="Kosarev P."/>
            <person name="Brown G."/>
            <person name="Chen H.C."/>
            <person name="Ermolaeva O."/>
            <person name="Hlavina W."/>
            <person name="Kapustin Y."/>
            <person name="Kiryutin B."/>
            <person name="Kitts P."/>
            <person name="Maglott D."/>
            <person name="Pruitt K."/>
            <person name="Sapojnikov V."/>
            <person name="Souvorov A."/>
            <person name="Mackey A.J."/>
            <person name="Waterhouse R.M."/>
            <person name="Wyder S."/>
            <person name="Zdobnov E.M."/>
            <person name="Zdobnov E.M."/>
            <person name="Wyder S."/>
            <person name="Kriventseva E.V."/>
            <person name="Kadowaki T."/>
            <person name="Bork P."/>
            <person name="Aranda M."/>
            <person name="Bao R."/>
            <person name="Beermann A."/>
            <person name="Berns N."/>
            <person name="Bolognesi R."/>
            <person name="Bonneton F."/>
            <person name="Bopp D."/>
            <person name="Brown S.J."/>
            <person name="Bucher G."/>
            <person name="Butts T."/>
            <person name="Chaumot A."/>
            <person name="Denell R.E."/>
            <person name="Ferrier D.E."/>
            <person name="Friedrich M."/>
            <person name="Gordon C.M."/>
            <person name="Jindra M."/>
            <person name="Klingler M."/>
            <person name="Lan Q."/>
            <person name="Lattorff H.M."/>
            <person name="Laudet V."/>
            <person name="von Levetsow C."/>
            <person name="Liu Z."/>
            <person name="Lutz R."/>
            <person name="Lynch J.A."/>
            <person name="da Fonseca R.N."/>
            <person name="Posnien N."/>
            <person name="Reuter R."/>
            <person name="Roth S."/>
            <person name="Savard J."/>
            <person name="Schinko J.B."/>
            <person name="Schmitt C."/>
            <person name="Schoppmeier M."/>
            <person name="Schroder R."/>
            <person name="Shippy T.D."/>
            <person name="Simonnet F."/>
            <person name="Marques-Souza H."/>
            <person name="Tautz D."/>
            <person name="Tomoyasu Y."/>
            <person name="Trauner J."/>
            <person name="Van der Zee M."/>
            <person name="Vervoort M."/>
            <person name="Wittkopp N."/>
            <person name="Wimmer E.A."/>
            <person name="Yang X."/>
            <person name="Jones A.K."/>
            <person name="Sattelle D.B."/>
            <person name="Ebert P.R."/>
            <person name="Nelson D."/>
            <person name="Scott J.G."/>
            <person name="Beeman R.W."/>
            <person name="Muthukrishnan S."/>
            <person name="Kramer K.J."/>
            <person name="Arakane Y."/>
            <person name="Beeman R.W."/>
            <person name="Zhu Q."/>
            <person name="Hogenkamp D."/>
            <person name="Dixit R."/>
            <person name="Oppert B."/>
            <person name="Jiang H."/>
            <person name="Zou Z."/>
            <person name="Marshall J."/>
            <person name="Elpidina E."/>
            <person name="Vinokurov K."/>
            <person name="Oppert C."/>
            <person name="Zou Z."/>
            <person name="Evans J."/>
            <person name="Lu Z."/>
            <person name="Zhao P."/>
            <person name="Sumathipala N."/>
            <person name="Altincicek B."/>
            <person name="Vilcinskas A."/>
            <person name="Williams M."/>
            <person name="Hultmark D."/>
            <person name="Hetru C."/>
            <person name="Jiang H."/>
            <person name="Grimmelikhuijzen C.J."/>
            <person name="Hauser F."/>
            <person name="Cazzamali G."/>
            <person name="Williamson M."/>
            <person name="Park Y."/>
            <person name="Li B."/>
            <person name="Tanaka Y."/>
            <person name="Predel R."/>
            <person name="Neupert S."/>
            <person name="Schachtner J."/>
            <person name="Verleyen P."/>
            <person name="Raible F."/>
            <person name="Bork P."/>
            <person name="Friedrich M."/>
            <person name="Walden K.K."/>
            <person name="Robertson H.M."/>
            <person name="Angeli S."/>
            <person name="Foret S."/>
            <person name="Bucher G."/>
            <person name="Schuetz S."/>
            <person name="Maleszka R."/>
            <person name="Wimmer E.A."/>
            <person name="Beeman R.W."/>
            <person name="Lorenzen M."/>
            <person name="Tomoyasu Y."/>
            <person name="Miller S.C."/>
            <person name="Grossmann D."/>
            <person name="Bucher G."/>
        </authorList>
    </citation>
    <scope>NUCLEOTIDE SEQUENCE [LARGE SCALE GENOMIC DNA]</scope>
    <source>
        <strain evidence="11 12">Georgia GA2</strain>
    </source>
</reference>
<dbReference type="SMART" id="SM00020">
    <property type="entry name" value="Tryp_SPc"/>
    <property type="match status" value="1"/>
</dbReference>
<feature type="signal peptide" evidence="8">
    <location>
        <begin position="1"/>
        <end position="16"/>
    </location>
</feature>
<dbReference type="FunFam" id="2.40.10.10:FF:000047">
    <property type="entry name" value="Trypsin eta"/>
    <property type="match status" value="1"/>
</dbReference>
<dbReference type="Gene3D" id="2.40.10.10">
    <property type="entry name" value="Trypsin-like serine proteases"/>
    <property type="match status" value="1"/>
</dbReference>
<protein>
    <submittedName>
        <fullName evidence="10">Chymotrypsin-like proteinase 5B</fullName>
    </submittedName>
    <submittedName>
        <fullName evidence="11">Serine protease P147</fullName>
    </submittedName>
</protein>
<dbReference type="AlphaFoldDB" id="D0R8Q9"/>
<dbReference type="InterPro" id="IPR001314">
    <property type="entry name" value="Peptidase_S1A"/>
</dbReference>
<evidence type="ECO:0000256" key="8">
    <source>
        <dbReference type="SAM" id="SignalP"/>
    </source>
</evidence>
<organism evidence="10">
    <name type="scientific">Tribolium castaneum</name>
    <name type="common">Red flour beetle</name>
    <dbReference type="NCBI Taxonomy" id="7070"/>
    <lineage>
        <taxon>Eukaryota</taxon>
        <taxon>Metazoa</taxon>
        <taxon>Ecdysozoa</taxon>
        <taxon>Arthropoda</taxon>
        <taxon>Hexapoda</taxon>
        <taxon>Insecta</taxon>
        <taxon>Pterygota</taxon>
        <taxon>Neoptera</taxon>
        <taxon>Endopterygota</taxon>
        <taxon>Coleoptera</taxon>
        <taxon>Polyphaga</taxon>
        <taxon>Cucujiformia</taxon>
        <taxon>Tenebrionidae</taxon>
        <taxon>Tenebrionidae incertae sedis</taxon>
        <taxon>Tribolium</taxon>
    </lineage>
</organism>
<dbReference type="OrthoDB" id="10059102at2759"/>
<dbReference type="GO" id="GO:0004252">
    <property type="term" value="F:serine-type endopeptidase activity"/>
    <property type="evidence" value="ECO:0000318"/>
    <property type="project" value="GO_Central"/>
</dbReference>
<evidence type="ECO:0000256" key="7">
    <source>
        <dbReference type="RuleBase" id="RU363034"/>
    </source>
</evidence>
<evidence type="ECO:0000256" key="4">
    <source>
        <dbReference type="ARBA" id="ARBA00022801"/>
    </source>
</evidence>
<dbReference type="MEROPS" id="S01.438"/>
<dbReference type="GO" id="GO:0005576">
    <property type="term" value="C:extracellular region"/>
    <property type="evidence" value="ECO:0007669"/>
    <property type="project" value="UniProtKB-SubCell"/>
</dbReference>
<dbReference type="PROSITE" id="PS00134">
    <property type="entry name" value="TRYPSIN_HIS"/>
    <property type="match status" value="1"/>
</dbReference>
<evidence type="ECO:0000256" key="1">
    <source>
        <dbReference type="ARBA" id="ARBA00004613"/>
    </source>
</evidence>
<keyword evidence="2" id="KW-0964">Secreted</keyword>
<dbReference type="KEGG" id="tca:656185"/>
<dbReference type="EMBL" id="FN547058">
    <property type="protein sequence ID" value="CBC01166.1"/>
    <property type="molecule type" value="mRNA"/>
</dbReference>
<dbReference type="RefSeq" id="NP_001161129.1">
    <property type="nucleotide sequence ID" value="NM_001167657.1"/>
</dbReference>
<dbReference type="FunCoup" id="D0R8Q9">
    <property type="interactions" value="34"/>
</dbReference>
<dbReference type="InParanoid" id="D0R8Q9"/>
<dbReference type="PANTHER" id="PTHR24252">
    <property type="entry name" value="ACROSIN-RELATED"/>
    <property type="match status" value="1"/>
</dbReference>
<evidence type="ECO:0000256" key="3">
    <source>
        <dbReference type="ARBA" id="ARBA00022670"/>
    </source>
</evidence>
<keyword evidence="4 7" id="KW-0378">Hydrolase</keyword>
<dbReference type="PROSITE" id="PS50240">
    <property type="entry name" value="TRYPSIN_DOM"/>
    <property type="match status" value="1"/>
</dbReference>
<dbReference type="SUPFAM" id="SSF50494">
    <property type="entry name" value="Trypsin-like serine proteases"/>
    <property type="match status" value="1"/>
</dbReference>
<dbReference type="GeneID" id="656185"/>
<proteinExistence type="evidence at transcript level"/>
<dbReference type="InterPro" id="IPR001254">
    <property type="entry name" value="Trypsin_dom"/>
</dbReference>
<dbReference type="EMBL" id="KQ971342">
    <property type="protein sequence ID" value="EFA04659.1"/>
    <property type="molecule type" value="Genomic_DNA"/>
</dbReference>
<evidence type="ECO:0000313" key="10">
    <source>
        <dbReference type="EMBL" id="CBC01166.1"/>
    </source>
</evidence>
<feature type="domain" description="Peptidase S1" evidence="9">
    <location>
        <begin position="30"/>
        <end position="257"/>
    </location>
</feature>
<feature type="chain" id="PRO_5010111090" evidence="8">
    <location>
        <begin position="17"/>
        <end position="258"/>
    </location>
</feature>
<name>D0R8Q9_TRICA</name>
<dbReference type="Proteomes" id="UP000007266">
    <property type="component" value="Linkage group 5"/>
</dbReference>
<evidence type="ECO:0000256" key="2">
    <source>
        <dbReference type="ARBA" id="ARBA00022525"/>
    </source>
</evidence>
<dbReference type="CTD" id="138131986"/>
<evidence type="ECO:0000259" key="9">
    <source>
        <dbReference type="PROSITE" id="PS50240"/>
    </source>
</evidence>
<dbReference type="PROSITE" id="PS00135">
    <property type="entry name" value="TRYPSIN_SER"/>
    <property type="match status" value="1"/>
</dbReference>
<evidence type="ECO:0000256" key="5">
    <source>
        <dbReference type="ARBA" id="ARBA00022825"/>
    </source>
</evidence>
<sequence>MKAIIIVLSLLGLSTGARFEDFEINSGWRVVGGSTAKPGQFPFIISLRAGGNSHICGGSIIAKDWVVTAAHCVAGGQPPAYTVVAGSNQLDSPNATRIAVQKIIVHPDWNPSLITNDVALLKLATPIRESEFIQIISLESQNVDAVRNCTLIGWGRTSYPGSIPNDLQFLDLVSLPFTECKDRWASINPVYPTEICTFTKSGEGACHGDSGGPLIDETKKNPVLIALVSWGSPCARGMPDVYTRVSSFYQWITKTITN</sequence>
<evidence type="ECO:0000256" key="6">
    <source>
        <dbReference type="ARBA" id="ARBA00023157"/>
    </source>
</evidence>